<evidence type="ECO:0000313" key="3">
    <source>
        <dbReference type="Proteomes" id="UP000195569"/>
    </source>
</evidence>
<comment type="caution">
    <text evidence="2">The sequence shown here is derived from an EMBL/GenBank/DDBJ whole genome shotgun (WGS) entry which is preliminary data.</text>
</comment>
<proteinExistence type="predicted"/>
<dbReference type="RefSeq" id="WP_087738838.1">
    <property type="nucleotide sequence ID" value="NZ_CYGY02000075.1"/>
</dbReference>
<organism evidence="2 3">
    <name type="scientific">Paraburkholderia piptadeniae</name>
    <dbReference type="NCBI Taxonomy" id="1701573"/>
    <lineage>
        <taxon>Bacteria</taxon>
        <taxon>Pseudomonadati</taxon>
        <taxon>Pseudomonadota</taxon>
        <taxon>Betaproteobacteria</taxon>
        <taxon>Burkholderiales</taxon>
        <taxon>Burkholderiaceae</taxon>
        <taxon>Paraburkholderia</taxon>
    </lineage>
</organism>
<feature type="region of interest" description="Disordered" evidence="1">
    <location>
        <begin position="87"/>
        <end position="125"/>
    </location>
</feature>
<feature type="compositionally biased region" description="Basic residues" evidence="1">
    <location>
        <begin position="88"/>
        <end position="125"/>
    </location>
</feature>
<reference evidence="2" key="1">
    <citation type="submission" date="2016-12" db="EMBL/GenBank/DDBJ databases">
        <authorList>
            <person name="Moulin L."/>
        </authorList>
    </citation>
    <scope>NUCLEOTIDE SEQUENCE [LARGE SCALE GENOMIC DNA]</scope>
    <source>
        <strain evidence="2">STM 7183</strain>
    </source>
</reference>
<evidence type="ECO:0000256" key="1">
    <source>
        <dbReference type="SAM" id="MobiDB-lite"/>
    </source>
</evidence>
<dbReference type="AlphaFoldDB" id="A0A1N7SRK6"/>
<keyword evidence="3" id="KW-1185">Reference proteome</keyword>
<evidence type="ECO:0000313" key="2">
    <source>
        <dbReference type="EMBL" id="SIT50085.1"/>
    </source>
</evidence>
<gene>
    <name evidence="2" type="ORF">BN2476_750028</name>
</gene>
<protein>
    <submittedName>
        <fullName evidence="2">Transposase</fullName>
    </submittedName>
</protein>
<dbReference type="EMBL" id="CYGY02000075">
    <property type="protein sequence ID" value="SIT50085.1"/>
    <property type="molecule type" value="Genomic_DNA"/>
</dbReference>
<accession>A0A1N7SRK6</accession>
<name>A0A1N7SRK6_9BURK</name>
<sequence>MIREEAGQWYVSFCYERKSDIILRELGELAYELNRLENTELSAAELSAVALGIDRNVRDNCIATSDGRQYRLDAVVLERIKRREIGAKRHQRRMARSQKGSSNRRKLAARLARKKAYAARERRRR</sequence>
<dbReference type="Proteomes" id="UP000195569">
    <property type="component" value="Unassembled WGS sequence"/>
</dbReference>
<dbReference type="OrthoDB" id="5560528at2"/>